<dbReference type="STRING" id="288992.SAMN04488522_102607"/>
<sequence>MPGWDPRIFNLLRCYMIGCVYLVSMPATNYPRTPWIDYLRGFVTILVVAHHASLAYTTFASFNKDAYISSTHPVVDVLRWKGMDYFEDFNDIFFMSLMFLIGGVFVIGSLRKKGVLVFIKDRFYRLLIPFFVGVTVLMLLAHYPAYYLAHGNFNLRDYVVDFFTVEAWPVGPPWFIWVLFSFNIIIALLFPLIGSFMSKLGQKLASWANQPFKVFLFWYLLTWITYMPLMFWAGAGTWTGFGPFDFQVSRVLLYFTYFLTGVVIGSPGIDFGLFKKDGLLMKRWPFWVMGSVLTYVLLKLAEAPLTASYEQKQLTEFQATLIYRSIWTLSCTLSSMAFIALFRKLFNRANEHWQALSENAYGIYLLHYIFVIWCQFLLLDVDFPVVVKFILTFVISVVLSWGLTYLLRKNKTIARFL</sequence>
<dbReference type="EMBL" id="FQUQ01000002">
    <property type="protein sequence ID" value="SHF25806.1"/>
    <property type="molecule type" value="Genomic_DNA"/>
</dbReference>
<reference evidence="4" key="1">
    <citation type="submission" date="2016-11" db="EMBL/GenBank/DDBJ databases">
        <authorList>
            <person name="Varghese N."/>
            <person name="Submissions S."/>
        </authorList>
    </citation>
    <scope>NUCLEOTIDE SEQUENCE [LARGE SCALE GENOMIC DNA]</scope>
    <source>
        <strain evidence="4">DSM 16990</strain>
    </source>
</reference>
<gene>
    <name evidence="3" type="ORF">SAMN04488522_102607</name>
</gene>
<feature type="transmembrane region" description="Helical" evidence="1">
    <location>
        <begin position="284"/>
        <end position="301"/>
    </location>
</feature>
<dbReference type="AlphaFoldDB" id="A0A1M5A6Z4"/>
<feature type="transmembrane region" description="Helical" evidence="1">
    <location>
        <begin position="123"/>
        <end position="143"/>
    </location>
</feature>
<evidence type="ECO:0000259" key="2">
    <source>
        <dbReference type="Pfam" id="PF01757"/>
    </source>
</evidence>
<evidence type="ECO:0000256" key="1">
    <source>
        <dbReference type="SAM" id="Phobius"/>
    </source>
</evidence>
<feature type="transmembrane region" description="Helical" evidence="1">
    <location>
        <begin position="92"/>
        <end position="111"/>
    </location>
</feature>
<evidence type="ECO:0000313" key="3">
    <source>
        <dbReference type="EMBL" id="SHF25806.1"/>
    </source>
</evidence>
<feature type="transmembrane region" description="Helical" evidence="1">
    <location>
        <begin position="361"/>
        <end position="379"/>
    </location>
</feature>
<protein>
    <submittedName>
        <fullName evidence="3">Acyltransferase family protein</fullName>
    </submittedName>
</protein>
<feature type="transmembrane region" description="Helical" evidence="1">
    <location>
        <begin position="214"/>
        <end position="232"/>
    </location>
</feature>
<dbReference type="InterPro" id="IPR002656">
    <property type="entry name" value="Acyl_transf_3_dom"/>
</dbReference>
<accession>A0A1M5A6Z4</accession>
<dbReference type="GO" id="GO:0016747">
    <property type="term" value="F:acyltransferase activity, transferring groups other than amino-acyl groups"/>
    <property type="evidence" value="ECO:0007669"/>
    <property type="project" value="InterPro"/>
</dbReference>
<keyword evidence="1" id="KW-0812">Transmembrane</keyword>
<dbReference type="InterPro" id="IPR050623">
    <property type="entry name" value="Glucan_succinyl_AcylTrfase"/>
</dbReference>
<dbReference type="Pfam" id="PF01757">
    <property type="entry name" value="Acyl_transf_3"/>
    <property type="match status" value="1"/>
</dbReference>
<proteinExistence type="predicted"/>
<organism evidence="3 4">
    <name type="scientific">Pedobacter caeni</name>
    <dbReference type="NCBI Taxonomy" id="288992"/>
    <lineage>
        <taxon>Bacteria</taxon>
        <taxon>Pseudomonadati</taxon>
        <taxon>Bacteroidota</taxon>
        <taxon>Sphingobacteriia</taxon>
        <taxon>Sphingobacteriales</taxon>
        <taxon>Sphingobacteriaceae</taxon>
        <taxon>Pedobacter</taxon>
    </lineage>
</organism>
<name>A0A1M5A6Z4_9SPHI</name>
<dbReference type="PANTHER" id="PTHR36927:SF4">
    <property type="entry name" value="BLR5718 PROTEIN"/>
    <property type="match status" value="1"/>
</dbReference>
<keyword evidence="1" id="KW-0472">Membrane</keyword>
<feature type="transmembrane region" description="Helical" evidence="1">
    <location>
        <begin position="174"/>
        <end position="193"/>
    </location>
</feature>
<evidence type="ECO:0000313" key="4">
    <source>
        <dbReference type="Proteomes" id="UP000184287"/>
    </source>
</evidence>
<keyword evidence="3" id="KW-0012">Acyltransferase</keyword>
<keyword evidence="1" id="KW-1133">Transmembrane helix</keyword>
<feature type="domain" description="Acyltransferase 3" evidence="2">
    <location>
        <begin position="34"/>
        <end position="404"/>
    </location>
</feature>
<dbReference type="Proteomes" id="UP000184287">
    <property type="component" value="Unassembled WGS sequence"/>
</dbReference>
<keyword evidence="3" id="KW-0808">Transferase</keyword>
<dbReference type="PANTHER" id="PTHR36927">
    <property type="entry name" value="BLR4337 PROTEIN"/>
    <property type="match status" value="1"/>
</dbReference>
<feature type="transmembrane region" description="Helical" evidence="1">
    <location>
        <begin position="321"/>
        <end position="341"/>
    </location>
</feature>
<feature type="transmembrane region" description="Helical" evidence="1">
    <location>
        <begin position="252"/>
        <end position="272"/>
    </location>
</feature>
<feature type="transmembrane region" description="Helical" evidence="1">
    <location>
        <begin position="385"/>
        <end position="407"/>
    </location>
</feature>
<keyword evidence="4" id="KW-1185">Reference proteome</keyword>